<feature type="domain" description="ABC transmembrane type-1" evidence="9">
    <location>
        <begin position="15"/>
        <end position="296"/>
    </location>
</feature>
<dbReference type="Gene3D" id="3.40.50.300">
    <property type="entry name" value="P-loop containing nucleotide triphosphate hydrolases"/>
    <property type="match status" value="1"/>
</dbReference>
<accession>A0A2S0KLE1</accession>
<reference evidence="11" key="1">
    <citation type="submission" date="2018-02" db="EMBL/GenBank/DDBJ databases">
        <authorList>
            <person name="Holder M.E."/>
            <person name="Ajami N.J."/>
            <person name="Petrosino J.F."/>
        </authorList>
    </citation>
    <scope>NUCLEOTIDE SEQUENCE [LARGE SCALE GENOMIC DNA]</scope>
    <source>
        <strain evidence="11">CCUG 47711</strain>
    </source>
</reference>
<name>A0A2S0KLE1_9FIRM</name>
<dbReference type="Pfam" id="PF00005">
    <property type="entry name" value="ABC_tran"/>
    <property type="match status" value="1"/>
</dbReference>
<dbReference type="Proteomes" id="UP000237947">
    <property type="component" value="Chromosome"/>
</dbReference>
<feature type="transmembrane region" description="Helical" evidence="7">
    <location>
        <begin position="269"/>
        <end position="291"/>
    </location>
</feature>
<evidence type="ECO:0000256" key="6">
    <source>
        <dbReference type="ARBA" id="ARBA00023136"/>
    </source>
</evidence>
<dbReference type="PANTHER" id="PTHR24221">
    <property type="entry name" value="ATP-BINDING CASSETTE SUB-FAMILY B"/>
    <property type="match status" value="1"/>
</dbReference>
<dbReference type="EMBL" id="CP027226">
    <property type="protein sequence ID" value="AVM41809.1"/>
    <property type="molecule type" value="Genomic_DNA"/>
</dbReference>
<evidence type="ECO:0000313" key="11">
    <source>
        <dbReference type="Proteomes" id="UP000237947"/>
    </source>
</evidence>
<dbReference type="SUPFAM" id="SSF90123">
    <property type="entry name" value="ABC transporter transmembrane region"/>
    <property type="match status" value="1"/>
</dbReference>
<sequence length="536" mass="61264">MNIFSIIKSEWKKNLIHMFVILLGSLATTSFGLASSNLLTAVSEKNINMSKTWIIIMLISSFIWSLQIFLEAISERRTIEAMNFNIRSEISEKIMSLSYADFHENEETDYVSWLINDISTIDQFGFGNLYMIVYQIFTILLGAYILIDFHFSIIVTILLLSVLMFIVPRFFTKKLNEQMLAVTESNEKLTTSYSDVLNGYDALSVLDRKKYFQNAIELGSNNVALEKYKYAKIAGGLSSSSNGISLLSQVILLAQAVYLVFVYNVDIGIITACTYFGSFIFANLVGINANWIEFKSVDKIFEKFNNKTKHTNHHSERKVKELENSIVLKDITYQYEKDNEEKVLFSNLNLEIKKNKKHVILGDSGTGKSTILNIILGRLSPIAGQALYDGVDYNELNQESLQRQILYLDQRPYIFNDTIYNNLTLGEKYTDEEIERVLKKFHLDKWVKSRKDGINTEISYNSKNMSGGERQKLVLARGLLADRRIILMDEATSAIDKNTALEIEKLITTDPDLTVVMVTHNLRSEISKLVDFTFNL</sequence>
<comment type="subcellular location">
    <subcellularLocation>
        <location evidence="1">Cell membrane</location>
        <topology evidence="1">Multi-pass membrane protein</topology>
    </subcellularLocation>
</comment>
<feature type="transmembrane region" description="Helical" evidence="7">
    <location>
        <begin position="244"/>
        <end position="263"/>
    </location>
</feature>
<evidence type="ECO:0000256" key="4">
    <source>
        <dbReference type="ARBA" id="ARBA00022840"/>
    </source>
</evidence>
<dbReference type="Pfam" id="PF00664">
    <property type="entry name" value="ABC_membrane"/>
    <property type="match status" value="1"/>
</dbReference>
<dbReference type="SUPFAM" id="SSF52540">
    <property type="entry name" value="P-loop containing nucleoside triphosphate hydrolases"/>
    <property type="match status" value="1"/>
</dbReference>
<dbReference type="GO" id="GO:0005886">
    <property type="term" value="C:plasma membrane"/>
    <property type="evidence" value="ECO:0007669"/>
    <property type="project" value="UniProtKB-SubCell"/>
</dbReference>
<dbReference type="PROSITE" id="PS00211">
    <property type="entry name" value="ABC_TRANSPORTER_1"/>
    <property type="match status" value="1"/>
</dbReference>
<feature type="domain" description="ABC transporter" evidence="8">
    <location>
        <begin position="326"/>
        <end position="534"/>
    </location>
</feature>
<evidence type="ECO:0000256" key="7">
    <source>
        <dbReference type="SAM" id="Phobius"/>
    </source>
</evidence>
<gene>
    <name evidence="10" type="ORF">C5Q98_00555</name>
</gene>
<evidence type="ECO:0008006" key="12">
    <source>
        <dbReference type="Google" id="ProtNLM"/>
    </source>
</evidence>
<keyword evidence="5 7" id="KW-1133">Transmembrane helix</keyword>
<dbReference type="RefSeq" id="WP_106011797.1">
    <property type="nucleotide sequence ID" value="NZ_CP027226.1"/>
</dbReference>
<keyword evidence="11" id="KW-1185">Reference proteome</keyword>
<evidence type="ECO:0000256" key="2">
    <source>
        <dbReference type="ARBA" id="ARBA00022692"/>
    </source>
</evidence>
<dbReference type="AlphaFoldDB" id="A0A2S0KLE1"/>
<evidence type="ECO:0000313" key="10">
    <source>
        <dbReference type="EMBL" id="AVM41809.1"/>
    </source>
</evidence>
<dbReference type="PROSITE" id="PS50929">
    <property type="entry name" value="ABC_TM1F"/>
    <property type="match status" value="1"/>
</dbReference>
<proteinExistence type="predicted"/>
<dbReference type="OrthoDB" id="95687at2"/>
<keyword evidence="4" id="KW-0067">ATP-binding</keyword>
<dbReference type="InterPro" id="IPR003439">
    <property type="entry name" value="ABC_transporter-like_ATP-bd"/>
</dbReference>
<dbReference type="InterPro" id="IPR027417">
    <property type="entry name" value="P-loop_NTPase"/>
</dbReference>
<dbReference type="Gene3D" id="1.20.1560.10">
    <property type="entry name" value="ABC transporter type 1, transmembrane domain"/>
    <property type="match status" value="1"/>
</dbReference>
<keyword evidence="3" id="KW-0547">Nucleotide-binding</keyword>
<dbReference type="PROSITE" id="PS50893">
    <property type="entry name" value="ABC_TRANSPORTER_2"/>
    <property type="match status" value="1"/>
</dbReference>
<dbReference type="PANTHER" id="PTHR24221:SF654">
    <property type="entry name" value="ATP-BINDING CASSETTE SUB-FAMILY B MEMBER 6"/>
    <property type="match status" value="1"/>
</dbReference>
<evidence type="ECO:0000256" key="1">
    <source>
        <dbReference type="ARBA" id="ARBA00004651"/>
    </source>
</evidence>
<feature type="transmembrane region" description="Helical" evidence="7">
    <location>
        <begin position="15"/>
        <end position="33"/>
    </location>
</feature>
<dbReference type="InterPro" id="IPR036640">
    <property type="entry name" value="ABC1_TM_sf"/>
</dbReference>
<protein>
    <recommendedName>
        <fullName evidence="12">ABC transporter ATP-binding protein</fullName>
    </recommendedName>
</protein>
<dbReference type="GO" id="GO:0140359">
    <property type="term" value="F:ABC-type transporter activity"/>
    <property type="evidence" value="ECO:0007669"/>
    <property type="project" value="InterPro"/>
</dbReference>
<dbReference type="InterPro" id="IPR039421">
    <property type="entry name" value="Type_1_exporter"/>
</dbReference>
<dbReference type="InterPro" id="IPR011527">
    <property type="entry name" value="ABC1_TM_dom"/>
</dbReference>
<dbReference type="GO" id="GO:0034040">
    <property type="term" value="F:ATPase-coupled lipid transmembrane transporter activity"/>
    <property type="evidence" value="ECO:0007669"/>
    <property type="project" value="TreeGrafter"/>
</dbReference>
<feature type="transmembrane region" description="Helical" evidence="7">
    <location>
        <begin position="129"/>
        <end position="147"/>
    </location>
</feature>
<keyword evidence="6 7" id="KW-0472">Membrane</keyword>
<dbReference type="CDD" id="cd03228">
    <property type="entry name" value="ABCC_MRP_Like"/>
    <property type="match status" value="1"/>
</dbReference>
<dbReference type="KEGG" id="fsa:C5Q98_00555"/>
<evidence type="ECO:0000259" key="8">
    <source>
        <dbReference type="PROSITE" id="PS50893"/>
    </source>
</evidence>
<dbReference type="GO" id="GO:0005524">
    <property type="term" value="F:ATP binding"/>
    <property type="evidence" value="ECO:0007669"/>
    <property type="project" value="UniProtKB-KW"/>
</dbReference>
<dbReference type="GO" id="GO:0016887">
    <property type="term" value="F:ATP hydrolysis activity"/>
    <property type="evidence" value="ECO:0007669"/>
    <property type="project" value="InterPro"/>
</dbReference>
<evidence type="ECO:0000256" key="5">
    <source>
        <dbReference type="ARBA" id="ARBA00022989"/>
    </source>
</evidence>
<dbReference type="InterPro" id="IPR003593">
    <property type="entry name" value="AAA+_ATPase"/>
</dbReference>
<dbReference type="SMART" id="SM00382">
    <property type="entry name" value="AAA"/>
    <property type="match status" value="1"/>
</dbReference>
<evidence type="ECO:0000259" key="9">
    <source>
        <dbReference type="PROSITE" id="PS50929"/>
    </source>
</evidence>
<keyword evidence="2 7" id="KW-0812">Transmembrane</keyword>
<dbReference type="InterPro" id="IPR017871">
    <property type="entry name" value="ABC_transporter-like_CS"/>
</dbReference>
<organism evidence="10 11">
    <name type="scientific">Fastidiosipila sanguinis</name>
    <dbReference type="NCBI Taxonomy" id="236753"/>
    <lineage>
        <taxon>Bacteria</taxon>
        <taxon>Bacillati</taxon>
        <taxon>Bacillota</taxon>
        <taxon>Clostridia</taxon>
        <taxon>Eubacteriales</taxon>
        <taxon>Oscillospiraceae</taxon>
        <taxon>Fastidiosipila</taxon>
    </lineage>
</organism>
<feature type="transmembrane region" description="Helical" evidence="7">
    <location>
        <begin position="53"/>
        <end position="73"/>
    </location>
</feature>
<feature type="transmembrane region" description="Helical" evidence="7">
    <location>
        <begin position="153"/>
        <end position="171"/>
    </location>
</feature>
<evidence type="ECO:0000256" key="3">
    <source>
        <dbReference type="ARBA" id="ARBA00022741"/>
    </source>
</evidence>